<comment type="subcellular location">
    <subcellularLocation>
        <location evidence="1">Cell outer membrane</location>
    </subcellularLocation>
</comment>
<gene>
    <name evidence="9" type="ORF">EJO50_11605</name>
</gene>
<keyword evidence="4 8" id="KW-0732">Signal</keyword>
<dbReference type="Gene3D" id="2.40.160.20">
    <property type="match status" value="1"/>
</dbReference>
<protein>
    <submittedName>
        <fullName evidence="9">Phospholipid:lipid A palmitoyltransferase</fullName>
    </submittedName>
</protein>
<dbReference type="GO" id="GO:0016746">
    <property type="term" value="F:acyltransferase activity"/>
    <property type="evidence" value="ECO:0007669"/>
    <property type="project" value="UniProtKB-KW"/>
</dbReference>
<evidence type="ECO:0000256" key="7">
    <source>
        <dbReference type="ARBA" id="ARBA00023315"/>
    </source>
</evidence>
<evidence type="ECO:0000256" key="5">
    <source>
        <dbReference type="ARBA" id="ARBA00023136"/>
    </source>
</evidence>
<evidence type="ECO:0000313" key="9">
    <source>
        <dbReference type="EMBL" id="AZN37067.1"/>
    </source>
</evidence>
<organism evidence="9 10">
    <name type="scientific">Iodobacter ciconiae</name>
    <dbReference type="NCBI Taxonomy" id="2496266"/>
    <lineage>
        <taxon>Bacteria</taxon>
        <taxon>Pseudomonadati</taxon>
        <taxon>Pseudomonadota</taxon>
        <taxon>Betaproteobacteria</taxon>
        <taxon>Neisseriales</taxon>
        <taxon>Chitinibacteraceae</taxon>
        <taxon>Iodobacter</taxon>
    </lineage>
</organism>
<keyword evidence="6" id="KW-0998">Cell outer membrane</keyword>
<dbReference type="InterPro" id="IPR011250">
    <property type="entry name" value="OMP/PagP_B-barrel"/>
</dbReference>
<evidence type="ECO:0000256" key="1">
    <source>
        <dbReference type="ARBA" id="ARBA00004442"/>
    </source>
</evidence>
<dbReference type="GO" id="GO:0009279">
    <property type="term" value="C:cell outer membrane"/>
    <property type="evidence" value="ECO:0007669"/>
    <property type="project" value="UniProtKB-SubCell"/>
</dbReference>
<evidence type="ECO:0000313" key="10">
    <source>
        <dbReference type="Proteomes" id="UP000282438"/>
    </source>
</evidence>
<feature type="signal peptide" evidence="8">
    <location>
        <begin position="1"/>
        <end position="18"/>
    </location>
</feature>
<accession>A0A3S8ZU78</accession>
<dbReference type="Proteomes" id="UP000282438">
    <property type="component" value="Chromosome"/>
</dbReference>
<evidence type="ECO:0000256" key="3">
    <source>
        <dbReference type="ARBA" id="ARBA00022679"/>
    </source>
</evidence>
<sequence>MKKLFATLCLLIALPASAIDCSNMWDWATAACQRVDKINREGKNDLLVSGYSWHQRSTYEAEKLESFNEFAYGGGLGKRIEFENGDQEFIYGMILADSHEDPQLQVGYMRLWFWPVVGKLSVGAGMSLSLISRQDVIAGIPFPAPLPFLAVRYGKASVMGTFIPRLNGQLNNGNVAYFFGRYEFD</sequence>
<dbReference type="Pfam" id="PF07017">
    <property type="entry name" value="PagP"/>
    <property type="match status" value="1"/>
</dbReference>
<dbReference type="EMBL" id="CP034433">
    <property type="protein sequence ID" value="AZN37067.1"/>
    <property type="molecule type" value="Genomic_DNA"/>
</dbReference>
<proteinExistence type="inferred from homology"/>
<evidence type="ECO:0000256" key="6">
    <source>
        <dbReference type="ARBA" id="ARBA00023237"/>
    </source>
</evidence>
<name>A0A3S8ZU78_9NEIS</name>
<dbReference type="AlphaFoldDB" id="A0A3S8ZU78"/>
<comment type="similarity">
    <text evidence="2">Belongs to the lipid A palmitoyltransferase family.</text>
</comment>
<dbReference type="OrthoDB" id="9156803at2"/>
<evidence type="ECO:0000256" key="4">
    <source>
        <dbReference type="ARBA" id="ARBA00022729"/>
    </source>
</evidence>
<dbReference type="InterPro" id="IPR009746">
    <property type="entry name" value="LipidA_acyl_PagP"/>
</dbReference>
<keyword evidence="10" id="KW-1185">Reference proteome</keyword>
<dbReference type="KEGG" id="iod:EJO50_11605"/>
<dbReference type="RefSeq" id="WP_125974323.1">
    <property type="nucleotide sequence ID" value="NZ_CP034433.1"/>
</dbReference>
<evidence type="ECO:0000256" key="2">
    <source>
        <dbReference type="ARBA" id="ARBA00006368"/>
    </source>
</evidence>
<keyword evidence="3 9" id="KW-0808">Transferase</keyword>
<dbReference type="SUPFAM" id="SSF56925">
    <property type="entry name" value="OMPA-like"/>
    <property type="match status" value="1"/>
</dbReference>
<keyword evidence="5" id="KW-0472">Membrane</keyword>
<reference evidence="9 10" key="1">
    <citation type="submission" date="2018-12" db="EMBL/GenBank/DDBJ databases">
        <title>Complete genome sequence of Iodobacter sp. H11R3.</title>
        <authorList>
            <person name="Bae J.-W."/>
        </authorList>
    </citation>
    <scope>NUCLEOTIDE SEQUENCE [LARGE SCALE GENOMIC DNA]</scope>
    <source>
        <strain evidence="9 10">H11R3</strain>
    </source>
</reference>
<keyword evidence="7" id="KW-0012">Acyltransferase</keyword>
<evidence type="ECO:0000256" key="8">
    <source>
        <dbReference type="SAM" id="SignalP"/>
    </source>
</evidence>
<feature type="chain" id="PRO_5019384190" evidence="8">
    <location>
        <begin position="19"/>
        <end position="185"/>
    </location>
</feature>